<reference evidence="4 5" key="1">
    <citation type="submission" date="2024-09" db="EMBL/GenBank/DDBJ databases">
        <title>Rethinking Asexuality: The Enigmatic Case of Functional Sexual Genes in Lepraria (Stereocaulaceae).</title>
        <authorList>
            <person name="Doellman M."/>
            <person name="Sun Y."/>
            <person name="Barcenas-Pena A."/>
            <person name="Lumbsch H.T."/>
            <person name="Grewe F."/>
        </authorList>
    </citation>
    <scope>NUCLEOTIDE SEQUENCE [LARGE SCALE GENOMIC DNA]</scope>
    <source>
        <strain evidence="4 5">Grewe 0041</strain>
    </source>
</reference>
<dbReference type="PROSITE" id="PS50157">
    <property type="entry name" value="ZINC_FINGER_C2H2_2"/>
    <property type="match status" value="1"/>
</dbReference>
<feature type="region of interest" description="Disordered" evidence="2">
    <location>
        <begin position="805"/>
        <end position="862"/>
    </location>
</feature>
<dbReference type="SMART" id="SM00355">
    <property type="entry name" value="ZnF_C2H2"/>
    <property type="match status" value="3"/>
</dbReference>
<evidence type="ECO:0000313" key="4">
    <source>
        <dbReference type="EMBL" id="KAL2050581.1"/>
    </source>
</evidence>
<feature type="compositionally biased region" description="Polar residues" evidence="2">
    <location>
        <begin position="280"/>
        <end position="293"/>
    </location>
</feature>
<evidence type="ECO:0000256" key="1">
    <source>
        <dbReference type="PROSITE-ProRule" id="PRU00042"/>
    </source>
</evidence>
<accession>A0ABR4B0W4</accession>
<evidence type="ECO:0000259" key="3">
    <source>
        <dbReference type="PROSITE" id="PS50157"/>
    </source>
</evidence>
<keyword evidence="1" id="KW-0863">Zinc-finger</keyword>
<feature type="domain" description="C2H2-type" evidence="3">
    <location>
        <begin position="906"/>
        <end position="936"/>
    </location>
</feature>
<proteinExistence type="predicted"/>
<dbReference type="Proteomes" id="UP001590951">
    <property type="component" value="Unassembled WGS sequence"/>
</dbReference>
<keyword evidence="5" id="KW-1185">Reference proteome</keyword>
<sequence length="964" mass="107327">MCGTNDHIFVRGVPCALKPYFHQNSGDRALGIVSPYACEVNFQDWVKSFRQSSPDIEMEELVMCPMLWCRKTFENPSSVEDHVRRCDRLSDGWYWCPICRRPERFLEFDKSCEMGQRPVLQGKSSKLHRAASFFNYFGRKQSSRKVMLKRSVTGDEFDPEMGSVIAEEVGKAELDAGPDCQMFGLDLAEANPSKAAKPGLLVDEKDSYRSKTNNDLMLTTAPTGPPTKSQSQRITVRSLHEMYDPSAYSPQNLQEVDPSFKQEEVACLSRRSELLPPDPSYTSAELSSSRMTTASLPKLDSSLILMASNSSEPAETYPRFTMDSDTPAGVVSPVDDEHHRALKDSTLGPGLVSPVSDRVSLTSPTSTLIGQATSPEDIASLWRLSSPPDPLLIPKQLHLRTDANSLTALTTSSDPSINRHISLFYAGHEHLSEYMSLDPFNISAGMSPSTRGSTWSFSPVPTRTQFEELRDLVKIVNSEWMQRLSSATELYTRCSRLSAQKLFDNGTRTLESLFCGKLPRNFEDVFALMHVAFAAAYVLHKEHASYDWSDFFQDALQFHLALSSKSDRDSFLGVMDRWWLPPGLSLRSSLVIKLGPVVGHMLQESTIGMHQMELVKLLKNGEVARNCSDFLDGFEEAGIMERNAPFLPGALISNAQGREPIVEHMINAIIHPLQQQRGIEALRDQVSDAEAQLHNGLLWNPREVEVVLISSGKRNSKSPHIYEKYHECITSLCDTAMAPSDPSWSQESSWTSETAWRDRFYIADLHEIMIISLELDKCHSAEPSTSHWPNTSVLAVIRPDQTLLESPTSLSSRSSGNSTNSSPTSLTSLDSATSLSGDTLTSSLTSPTAISRSSISPTSPTFPTPNEEIACCQLCPATFRGTPQHRRSNLQRHMRTSKKHSGCAGFKCPEPGCNSTLMRTDNLGKHLQTMHGLSSPIEKNDAIRRSRHMSNHDLPFPLETFFLD</sequence>
<dbReference type="InterPro" id="IPR013087">
    <property type="entry name" value="Znf_C2H2_type"/>
</dbReference>
<dbReference type="EMBL" id="JBHFEH010000045">
    <property type="protein sequence ID" value="KAL2050581.1"/>
    <property type="molecule type" value="Genomic_DNA"/>
</dbReference>
<dbReference type="PROSITE" id="PS00028">
    <property type="entry name" value="ZINC_FINGER_C2H2_1"/>
    <property type="match status" value="1"/>
</dbReference>
<comment type="caution">
    <text evidence="4">The sequence shown here is derived from an EMBL/GenBank/DDBJ whole genome shotgun (WGS) entry which is preliminary data.</text>
</comment>
<gene>
    <name evidence="4" type="ORF">ABVK25_009089</name>
</gene>
<keyword evidence="1" id="KW-0862">Zinc</keyword>
<feature type="region of interest" description="Disordered" evidence="2">
    <location>
        <begin position="271"/>
        <end position="293"/>
    </location>
</feature>
<protein>
    <recommendedName>
        <fullName evidence="3">C2H2-type domain-containing protein</fullName>
    </recommendedName>
</protein>
<organism evidence="4 5">
    <name type="scientific">Lepraria finkii</name>
    <dbReference type="NCBI Taxonomy" id="1340010"/>
    <lineage>
        <taxon>Eukaryota</taxon>
        <taxon>Fungi</taxon>
        <taxon>Dikarya</taxon>
        <taxon>Ascomycota</taxon>
        <taxon>Pezizomycotina</taxon>
        <taxon>Lecanoromycetes</taxon>
        <taxon>OSLEUM clade</taxon>
        <taxon>Lecanoromycetidae</taxon>
        <taxon>Lecanorales</taxon>
        <taxon>Lecanorineae</taxon>
        <taxon>Stereocaulaceae</taxon>
        <taxon>Lepraria</taxon>
    </lineage>
</organism>
<keyword evidence="1" id="KW-0479">Metal-binding</keyword>
<evidence type="ECO:0000256" key="2">
    <source>
        <dbReference type="SAM" id="MobiDB-lite"/>
    </source>
</evidence>
<dbReference type="Gene3D" id="3.30.160.60">
    <property type="entry name" value="Classic Zinc Finger"/>
    <property type="match status" value="1"/>
</dbReference>
<name>A0ABR4B0W4_9LECA</name>
<evidence type="ECO:0000313" key="5">
    <source>
        <dbReference type="Proteomes" id="UP001590951"/>
    </source>
</evidence>